<proteinExistence type="inferred from homology"/>
<evidence type="ECO:0000256" key="3">
    <source>
        <dbReference type="ARBA" id="ARBA00022448"/>
    </source>
</evidence>
<keyword evidence="6 10" id="KW-0067">ATP-binding</keyword>
<dbReference type="AlphaFoldDB" id="E4N5J5"/>
<dbReference type="RefSeq" id="WP_014133795.1">
    <property type="nucleotide sequence ID" value="NC_016109.1"/>
</dbReference>
<evidence type="ECO:0000256" key="2">
    <source>
        <dbReference type="ARBA" id="ARBA00005417"/>
    </source>
</evidence>
<comment type="subcellular location">
    <subcellularLocation>
        <location evidence="1">Cell membrane</location>
        <topology evidence="1">Peripheral membrane protein</topology>
    </subcellularLocation>
</comment>
<keyword evidence="11" id="KW-1185">Reference proteome</keyword>
<dbReference type="NCBIfam" id="NF008453">
    <property type="entry name" value="PRK11308.1"/>
    <property type="match status" value="2"/>
</dbReference>
<dbReference type="HOGENOM" id="CLU_000604_86_2_11"/>
<protein>
    <submittedName>
        <fullName evidence="10">Putative peptide ABC transporter ATP-binding protein</fullName>
    </submittedName>
</protein>
<feature type="region of interest" description="Disordered" evidence="8">
    <location>
        <begin position="673"/>
        <end position="698"/>
    </location>
</feature>
<dbReference type="Pfam" id="PF00005">
    <property type="entry name" value="ABC_tran"/>
    <property type="match status" value="2"/>
</dbReference>
<comment type="similarity">
    <text evidence="2">Belongs to the ABC transporter superfamily.</text>
</comment>
<dbReference type="NCBIfam" id="TIGR01727">
    <property type="entry name" value="oligo_HPY"/>
    <property type="match status" value="2"/>
</dbReference>
<dbReference type="eggNOG" id="COG0444">
    <property type="taxonomic scope" value="Bacteria"/>
</dbReference>
<dbReference type="Proteomes" id="UP000007076">
    <property type="component" value="Chromosome"/>
</dbReference>
<evidence type="ECO:0000259" key="9">
    <source>
        <dbReference type="PROSITE" id="PS50893"/>
    </source>
</evidence>
<dbReference type="CDD" id="cd03257">
    <property type="entry name" value="ABC_NikE_OppD_transporters"/>
    <property type="match status" value="2"/>
</dbReference>
<feature type="domain" description="ABC transporter" evidence="9">
    <location>
        <begin position="384"/>
        <end position="623"/>
    </location>
</feature>
<dbReference type="PROSITE" id="PS50893">
    <property type="entry name" value="ABC_TRANSPORTER_2"/>
    <property type="match status" value="2"/>
</dbReference>
<dbReference type="FunFam" id="3.40.50.300:FF:000016">
    <property type="entry name" value="Oligopeptide ABC transporter ATP-binding component"/>
    <property type="match status" value="2"/>
</dbReference>
<dbReference type="InterPro" id="IPR003439">
    <property type="entry name" value="ABC_transporter-like_ATP-bd"/>
</dbReference>
<dbReference type="KEGG" id="ksk:KSE_06350"/>
<reference evidence="10 11" key="1">
    <citation type="journal article" date="2010" name="DNA Res.">
        <title>Genome sequence of Kitasatospora setae NBRC 14216T: an evolutionary snapshot of the family Streptomycetaceae.</title>
        <authorList>
            <person name="Ichikawa N."/>
            <person name="Oguchi A."/>
            <person name="Ikeda H."/>
            <person name="Ishikawa J."/>
            <person name="Kitani S."/>
            <person name="Watanabe Y."/>
            <person name="Nakamura S."/>
            <person name="Katano Y."/>
            <person name="Kishi E."/>
            <person name="Sasagawa M."/>
            <person name="Ankai A."/>
            <person name="Fukui S."/>
            <person name="Hashimoto Y."/>
            <person name="Kamata S."/>
            <person name="Otoguro M."/>
            <person name="Tanikawa S."/>
            <person name="Nihira T."/>
            <person name="Horinouchi S."/>
            <person name="Ohnishi Y."/>
            <person name="Hayakawa M."/>
            <person name="Kuzuyama T."/>
            <person name="Arisawa A."/>
            <person name="Nomoto F."/>
            <person name="Miura H."/>
            <person name="Takahashi Y."/>
            <person name="Fujita N."/>
        </authorList>
    </citation>
    <scope>NUCLEOTIDE SEQUENCE [LARGE SCALE GENOMIC DNA]</scope>
    <source>
        <strain evidence="11">ATCC 33774 / DSM 43861 / JCM 3304 / KCC A-0304 / NBRC 14216 / KM-6054</strain>
    </source>
</reference>
<evidence type="ECO:0000313" key="11">
    <source>
        <dbReference type="Proteomes" id="UP000007076"/>
    </source>
</evidence>
<dbReference type="InterPro" id="IPR003593">
    <property type="entry name" value="AAA+_ATPase"/>
</dbReference>
<keyword evidence="4" id="KW-1003">Cell membrane</keyword>
<dbReference type="GO" id="GO:0016887">
    <property type="term" value="F:ATP hydrolysis activity"/>
    <property type="evidence" value="ECO:0007669"/>
    <property type="project" value="InterPro"/>
</dbReference>
<dbReference type="PANTHER" id="PTHR43297:SF2">
    <property type="entry name" value="DIPEPTIDE TRANSPORT ATP-BINDING PROTEIN DPPD"/>
    <property type="match status" value="1"/>
</dbReference>
<dbReference type="InterPro" id="IPR013563">
    <property type="entry name" value="Oligopep_ABC_C"/>
</dbReference>
<dbReference type="PANTHER" id="PTHR43297">
    <property type="entry name" value="OLIGOPEPTIDE TRANSPORT ATP-BINDING PROTEIN APPD"/>
    <property type="match status" value="1"/>
</dbReference>
<keyword evidence="7" id="KW-0472">Membrane</keyword>
<evidence type="ECO:0000256" key="5">
    <source>
        <dbReference type="ARBA" id="ARBA00022741"/>
    </source>
</evidence>
<dbReference type="PATRIC" id="fig|452652.3.peg.625"/>
<dbReference type="EMBL" id="AP010968">
    <property type="protein sequence ID" value="BAJ26476.1"/>
    <property type="molecule type" value="Genomic_DNA"/>
</dbReference>
<evidence type="ECO:0000256" key="7">
    <source>
        <dbReference type="ARBA" id="ARBA00023136"/>
    </source>
</evidence>
<evidence type="ECO:0000256" key="4">
    <source>
        <dbReference type="ARBA" id="ARBA00022475"/>
    </source>
</evidence>
<keyword evidence="5" id="KW-0547">Nucleotide-binding</keyword>
<dbReference type="GO" id="GO:0015833">
    <property type="term" value="P:peptide transport"/>
    <property type="evidence" value="ECO:0007669"/>
    <property type="project" value="InterPro"/>
</dbReference>
<accession>E4N5J5</accession>
<name>E4N5J5_KITSK</name>
<dbReference type="NCBIfam" id="NF007739">
    <property type="entry name" value="PRK10419.1"/>
    <property type="match status" value="2"/>
</dbReference>
<evidence type="ECO:0000256" key="6">
    <source>
        <dbReference type="ARBA" id="ARBA00022840"/>
    </source>
</evidence>
<dbReference type="GO" id="GO:0005524">
    <property type="term" value="F:ATP binding"/>
    <property type="evidence" value="ECO:0007669"/>
    <property type="project" value="UniProtKB-KW"/>
</dbReference>
<dbReference type="SUPFAM" id="SSF52540">
    <property type="entry name" value="P-loop containing nucleoside triphosphate hydrolases"/>
    <property type="match status" value="2"/>
</dbReference>
<dbReference type="PROSITE" id="PS00211">
    <property type="entry name" value="ABC_TRANSPORTER_1"/>
    <property type="match status" value="2"/>
</dbReference>
<dbReference type="eggNOG" id="COG4608">
    <property type="taxonomic scope" value="Bacteria"/>
</dbReference>
<organism evidence="10 11">
    <name type="scientific">Kitasatospora setae (strain ATCC 33774 / DSM 43861 / JCM 3304 / KCC A-0304 / NBRC 14216 / KM-6054)</name>
    <name type="common">Streptomyces setae</name>
    <dbReference type="NCBI Taxonomy" id="452652"/>
    <lineage>
        <taxon>Bacteria</taxon>
        <taxon>Bacillati</taxon>
        <taxon>Actinomycetota</taxon>
        <taxon>Actinomycetes</taxon>
        <taxon>Kitasatosporales</taxon>
        <taxon>Streptomycetaceae</taxon>
        <taxon>Kitasatospora</taxon>
    </lineage>
</organism>
<dbReference type="Pfam" id="PF08352">
    <property type="entry name" value="oligo_HPY"/>
    <property type="match status" value="2"/>
</dbReference>
<dbReference type="InterPro" id="IPR027417">
    <property type="entry name" value="P-loop_NTPase"/>
</dbReference>
<gene>
    <name evidence="10" type="ordered locus">KSE_06350</name>
</gene>
<dbReference type="InterPro" id="IPR017871">
    <property type="entry name" value="ABC_transporter-like_CS"/>
</dbReference>
<keyword evidence="3" id="KW-0813">Transport</keyword>
<evidence type="ECO:0000313" key="10">
    <source>
        <dbReference type="EMBL" id="BAJ26476.1"/>
    </source>
</evidence>
<evidence type="ECO:0000256" key="1">
    <source>
        <dbReference type="ARBA" id="ARBA00004202"/>
    </source>
</evidence>
<dbReference type="GO" id="GO:0005886">
    <property type="term" value="C:plasma membrane"/>
    <property type="evidence" value="ECO:0007669"/>
    <property type="project" value="UniProtKB-SubCell"/>
</dbReference>
<feature type="domain" description="ABC transporter" evidence="9">
    <location>
        <begin position="6"/>
        <end position="251"/>
    </location>
</feature>
<dbReference type="InterPro" id="IPR050388">
    <property type="entry name" value="ABC_Ni/Peptide_Import"/>
</dbReference>
<dbReference type="SMART" id="SM00382">
    <property type="entry name" value="AAA"/>
    <property type="match status" value="2"/>
</dbReference>
<dbReference type="STRING" id="452652.KSE_06350"/>
<evidence type="ECO:0000256" key="8">
    <source>
        <dbReference type="SAM" id="MobiDB-lite"/>
    </source>
</evidence>
<sequence length="698" mass="73482">MTVPLLSVRDLGVDFDGHPAVRGVDLDLWRGETLGLVGESGSGKSVTALALLGLLPDGARVRGSVRLDGRELLGLPDRQLSAVRGRRIAMVFQDPLSAFTPVHRIGDQIAEALRVHQDLGRAAARRRAAELLDLVGLPDPARALDAFPHEFSGGMRQRAMIAMAVANDPDVLLADEPTTALDVTIQAQVLDVLRTARRETGAALVLVSHDLGVIAGTADRVAVMYAGRIVETAPVHDLFTAPRHPYTLGLLGAVPRLDGPGGPLVPIPGRPPTPDDPPAPGCAFAPRCPLAEARCHDAEPALAGLEGAQASVLLAAPPAPAAEPLPPAADAHLAACVRAAHLAAVRPAPAEVYPVPALPAAVPGAGDGREPVLVVRGLRRSFAGRRGGVLRRRGGEVHAVDGVDLDVRRGETLGLVGESGSGKSTTLSEILRLAAPQGGRIELLGQDTGTLDRAAVRRLRPRVQMVFQDPAASLDPRMPVGDVLAEPLLAQRVPTAEARRRVPALLRQVGLDPAHADRYPHEFSGGQRQRISIARALAVRPDLLVLDEPVSALDVSVQAGVVNLLQQLKAELGLAYLFVSHDLSVVRHLADRVAVMYLGRTVESGPAADVLGRPRHPYTRALLAAVPLPDPAAERARPRLLLAGDPPSPTARHTGCPFRARCPLHTTLPPARQARCATEPPTAEPGDGHTAACHWSDG</sequence>
<dbReference type="Gene3D" id="3.40.50.300">
    <property type="entry name" value="P-loop containing nucleotide triphosphate hydrolases"/>
    <property type="match status" value="2"/>
</dbReference>